<keyword evidence="3" id="KW-1185">Reference proteome</keyword>
<evidence type="ECO:0000256" key="1">
    <source>
        <dbReference type="SAM" id="MobiDB-lite"/>
    </source>
</evidence>
<evidence type="ECO:0000313" key="3">
    <source>
        <dbReference type="Proteomes" id="UP000619355"/>
    </source>
</evidence>
<gene>
    <name evidence="2" type="ORF">GCM10018980_40000</name>
</gene>
<feature type="compositionally biased region" description="Acidic residues" evidence="1">
    <location>
        <begin position="13"/>
        <end position="23"/>
    </location>
</feature>
<dbReference type="AlphaFoldDB" id="A0A919C5M9"/>
<comment type="caution">
    <text evidence="2">The sequence shown here is derived from an EMBL/GenBank/DDBJ whole genome shotgun (WGS) entry which is preliminary data.</text>
</comment>
<feature type="region of interest" description="Disordered" evidence="1">
    <location>
        <begin position="1"/>
        <end position="23"/>
    </location>
</feature>
<reference evidence="3" key="1">
    <citation type="journal article" date="2019" name="Int. J. Syst. Evol. Microbiol.">
        <title>The Global Catalogue of Microorganisms (GCM) 10K type strain sequencing project: providing services to taxonomists for standard genome sequencing and annotation.</title>
        <authorList>
            <consortium name="The Broad Institute Genomics Platform"/>
            <consortium name="The Broad Institute Genome Sequencing Center for Infectious Disease"/>
            <person name="Wu L."/>
            <person name="Ma J."/>
        </authorList>
    </citation>
    <scope>NUCLEOTIDE SEQUENCE [LARGE SCALE GENOMIC DNA]</scope>
    <source>
        <strain evidence="3">JCM 4253</strain>
    </source>
</reference>
<accession>A0A919C5M9</accession>
<feature type="compositionally biased region" description="Polar residues" evidence="1">
    <location>
        <begin position="1"/>
        <end position="12"/>
    </location>
</feature>
<dbReference type="EMBL" id="BNBF01000011">
    <property type="protein sequence ID" value="GHG54943.1"/>
    <property type="molecule type" value="Genomic_DNA"/>
</dbReference>
<evidence type="ECO:0000313" key="2">
    <source>
        <dbReference type="EMBL" id="GHG54943.1"/>
    </source>
</evidence>
<sequence length="114" mass="12671">MPPNAMSSTQPDSDIDKDEGAFFDENAEPFLDKPIKLEPGQGIALSVGLYRRDEPKPRFKVTTKPNIGKDLGSSFDEIPHSNDQKYLTFCMLLNYNSKPCTVTIHRADSVAGRP</sequence>
<protein>
    <submittedName>
        <fullName evidence="2">Uncharacterized protein</fullName>
    </submittedName>
</protein>
<dbReference type="Proteomes" id="UP000619355">
    <property type="component" value="Unassembled WGS sequence"/>
</dbReference>
<proteinExistence type="predicted"/>
<name>A0A919C5M9_9ACTN</name>
<organism evidence="2 3">
    <name type="scientific">Streptomyces capoamus</name>
    <dbReference type="NCBI Taxonomy" id="68183"/>
    <lineage>
        <taxon>Bacteria</taxon>
        <taxon>Bacillati</taxon>
        <taxon>Actinomycetota</taxon>
        <taxon>Actinomycetes</taxon>
        <taxon>Kitasatosporales</taxon>
        <taxon>Streptomycetaceae</taxon>
        <taxon>Streptomyces</taxon>
    </lineage>
</organism>